<name>A0A6N2KXU9_SALVM</name>
<organism evidence="1">
    <name type="scientific">Salix viminalis</name>
    <name type="common">Common osier</name>
    <name type="synonym">Basket willow</name>
    <dbReference type="NCBI Taxonomy" id="40686"/>
    <lineage>
        <taxon>Eukaryota</taxon>
        <taxon>Viridiplantae</taxon>
        <taxon>Streptophyta</taxon>
        <taxon>Embryophyta</taxon>
        <taxon>Tracheophyta</taxon>
        <taxon>Spermatophyta</taxon>
        <taxon>Magnoliopsida</taxon>
        <taxon>eudicotyledons</taxon>
        <taxon>Gunneridae</taxon>
        <taxon>Pentapetalae</taxon>
        <taxon>rosids</taxon>
        <taxon>fabids</taxon>
        <taxon>Malpighiales</taxon>
        <taxon>Salicaceae</taxon>
        <taxon>Saliceae</taxon>
        <taxon>Salix</taxon>
    </lineage>
</organism>
<dbReference type="EMBL" id="CAADRP010000835">
    <property type="protein sequence ID" value="VFU32752.1"/>
    <property type="molecule type" value="Genomic_DNA"/>
</dbReference>
<sequence length="97" mass="10983">MKLKAACIPQSQVLLKIEGGDWTVPFLGRGSRLCKAFEDKGKLECLDLKSIHAIQASSKELNFKGSKWLPHGRATSVKLTHNRKSLKPSYREFFQRP</sequence>
<dbReference type="AlphaFoldDB" id="A0A6N2KXU9"/>
<accession>A0A6N2KXU9</accession>
<proteinExistence type="predicted"/>
<evidence type="ECO:0000313" key="1">
    <source>
        <dbReference type="EMBL" id="VFU32752.1"/>
    </source>
</evidence>
<protein>
    <submittedName>
        <fullName evidence="1">Uncharacterized protein</fullName>
    </submittedName>
</protein>
<reference evidence="1" key="1">
    <citation type="submission" date="2019-03" db="EMBL/GenBank/DDBJ databases">
        <authorList>
            <person name="Mank J."/>
            <person name="Almeida P."/>
        </authorList>
    </citation>
    <scope>NUCLEOTIDE SEQUENCE</scope>
    <source>
        <strain evidence="1">78183</strain>
    </source>
</reference>
<gene>
    <name evidence="1" type="ORF">SVIM_LOCUS145747</name>
</gene>